<protein>
    <submittedName>
        <fullName evidence="3">Uncharacterized protein LOC103518962</fullName>
    </submittedName>
</protein>
<dbReference type="GeneID" id="103518962"/>
<accession>A0A1S3DJI3</accession>
<dbReference type="KEGG" id="dci:103518962"/>
<reference evidence="3" key="1">
    <citation type="submission" date="2025-08" db="UniProtKB">
        <authorList>
            <consortium name="RefSeq"/>
        </authorList>
    </citation>
    <scope>IDENTIFICATION</scope>
</reference>
<evidence type="ECO:0000313" key="2">
    <source>
        <dbReference type="Proteomes" id="UP000079169"/>
    </source>
</evidence>
<organism evidence="2 3">
    <name type="scientific">Diaphorina citri</name>
    <name type="common">Asian citrus psyllid</name>
    <dbReference type="NCBI Taxonomy" id="121845"/>
    <lineage>
        <taxon>Eukaryota</taxon>
        <taxon>Metazoa</taxon>
        <taxon>Ecdysozoa</taxon>
        <taxon>Arthropoda</taxon>
        <taxon>Hexapoda</taxon>
        <taxon>Insecta</taxon>
        <taxon>Pterygota</taxon>
        <taxon>Neoptera</taxon>
        <taxon>Paraneoptera</taxon>
        <taxon>Hemiptera</taxon>
        <taxon>Sternorrhyncha</taxon>
        <taxon>Psylloidea</taxon>
        <taxon>Psyllidae</taxon>
        <taxon>Diaphorininae</taxon>
        <taxon>Diaphorina</taxon>
    </lineage>
</organism>
<feature type="region of interest" description="Disordered" evidence="1">
    <location>
        <begin position="28"/>
        <end position="110"/>
    </location>
</feature>
<gene>
    <name evidence="3" type="primary">LOC103518962</name>
</gene>
<dbReference type="Proteomes" id="UP000079169">
    <property type="component" value="Unplaced"/>
</dbReference>
<evidence type="ECO:0000256" key="1">
    <source>
        <dbReference type="SAM" id="MobiDB-lite"/>
    </source>
</evidence>
<keyword evidence="2" id="KW-1185">Reference proteome</keyword>
<feature type="non-terminal residue" evidence="3">
    <location>
        <position position="139"/>
    </location>
</feature>
<dbReference type="RefSeq" id="XP_008482265.1">
    <property type="nucleotide sequence ID" value="XM_008484043.3"/>
</dbReference>
<dbReference type="PaxDb" id="121845-A0A1S3DJI3"/>
<sequence>MNFFFPEMLSDRRKSLTIFDCHKSPKLSRADKRRGSFAATLPSSPQDTPTTSGGGKGKRNLMSLSTDRRASFGAPSNGLGGGSGVAHAHKNERRGSYNPPHSGALVQEPIGKVERRGSLVQRWFQHISKAADKAKSRRP</sequence>
<proteinExistence type="predicted"/>
<dbReference type="AlphaFoldDB" id="A0A1S3DJI3"/>
<name>A0A1S3DJI3_DIACI</name>
<feature type="compositionally biased region" description="Polar residues" evidence="1">
    <location>
        <begin position="41"/>
        <end position="51"/>
    </location>
</feature>
<evidence type="ECO:0000313" key="3">
    <source>
        <dbReference type="RefSeq" id="XP_008482265.1"/>
    </source>
</evidence>